<dbReference type="CDD" id="cd01127">
    <property type="entry name" value="TrwB_TraG_TraD_VirD4"/>
    <property type="match status" value="1"/>
</dbReference>
<sequence>MPRLSVHGRIQTGVAPVAHEELGGYCTTGAPTKERTFVNDNSKEDLTRSTTRTTPKDAPPAPGWAADKPAAQHGEWKPAESDALTGLPFSPNTAFGRPSVRLTALTVPATFLAAETTQDADKGEILSNILGGLAHAGGMLFEQQPLLTTAMAAALLGAGYMKLKGDFDFNREADGFAPKRKLRKTMGRRALVKKRKVLRPSLAGVPARKVDANAVGTYLGRDRKTGLHLYKAIEDSSVMVAPPGAGKTAKLANWIIDAPGPVLATSVKIDIVDLTETLRTRVGRILVWNPLDVGGRASNVAWDPVIGCSDPRHGVERSMRRANYLLDGSDATKGAENRSFWEMSSYSVLKAFLWAADAEGLSLLDVARWSKNFRNQEAIEILEKYEHPDPSDPSRPVAPRGWKDDLRQAQVVEGRPTTSENVFGTLSKTFAFLDSPQVQEVIERAHDKDAYFFDIPGYLASQDTLYLLGRDTGRGGLGPLFSCLTGEIYEAARELAPKQPGGRLDAPWSLILDEAALICSVPLEKWTADSRGLGIVIEAVFQSRSQIRERYGREAARTIWTNMVKLILGGLADEEDLKGLSELCGRHKERRESLSNSPGPDGTVRQSRSYTWVEVDTMTPSDIMHLEPGEILVLRRNIGGPVVVRYTAVWDRKDVKEIAKQEKRDARAALKARKRKEAVVASASAAPAPAAPLVEDPADLWAPPEQPANPWVTPSPAADTNPWTADPAASGWATGTLPGPRDRLHVVRGEVVPPAPPVTAKPPVIPPRPDYAPTQHLEQVPPQPKPQASPKPMEQPAEPVQLRKTGTDNVADADPYAGWGDDDQGAF</sequence>
<evidence type="ECO:0000256" key="4">
    <source>
        <dbReference type="ARBA" id="ARBA00022989"/>
    </source>
</evidence>
<organism evidence="8 9">
    <name type="scientific">Streptomyces mobaraensis</name>
    <name type="common">Streptoverticillium mobaraense</name>
    <dbReference type="NCBI Taxonomy" id="35621"/>
    <lineage>
        <taxon>Bacteria</taxon>
        <taxon>Bacillati</taxon>
        <taxon>Actinomycetota</taxon>
        <taxon>Actinomycetes</taxon>
        <taxon>Kitasatosporales</taxon>
        <taxon>Streptomycetaceae</taxon>
        <taxon>Streptomyces</taxon>
    </lineage>
</organism>
<feature type="region of interest" description="Disordered" evidence="6">
    <location>
        <begin position="695"/>
        <end position="827"/>
    </location>
</feature>
<evidence type="ECO:0000313" key="9">
    <source>
        <dbReference type="Proteomes" id="UP000327000"/>
    </source>
</evidence>
<dbReference type="GO" id="GO:0005886">
    <property type="term" value="C:plasma membrane"/>
    <property type="evidence" value="ECO:0007669"/>
    <property type="project" value="UniProtKB-SubCell"/>
</dbReference>
<dbReference type="SUPFAM" id="SSF52540">
    <property type="entry name" value="P-loop containing nucleoside triphosphate hydrolases"/>
    <property type="match status" value="1"/>
</dbReference>
<dbReference type="EMBL" id="VOKX01000132">
    <property type="protein sequence ID" value="KAB7833546.1"/>
    <property type="molecule type" value="Genomic_DNA"/>
</dbReference>
<name>A0A5N5VXG5_STRMB</name>
<feature type="region of interest" description="Disordered" evidence="6">
    <location>
        <begin position="588"/>
        <end position="608"/>
    </location>
</feature>
<dbReference type="Proteomes" id="UP000327000">
    <property type="component" value="Unassembled WGS sequence"/>
</dbReference>
<comment type="subcellular location">
    <subcellularLocation>
        <location evidence="1">Cell membrane</location>
        <topology evidence="1">Multi-pass membrane protein</topology>
    </subcellularLocation>
</comment>
<keyword evidence="9" id="KW-1185">Reference proteome</keyword>
<evidence type="ECO:0000256" key="3">
    <source>
        <dbReference type="ARBA" id="ARBA00022692"/>
    </source>
</evidence>
<dbReference type="Pfam" id="PF12696">
    <property type="entry name" value="TraG-D_C"/>
    <property type="match status" value="1"/>
</dbReference>
<dbReference type="OrthoDB" id="226701at2"/>
<feature type="compositionally biased region" description="Polar residues" evidence="6">
    <location>
        <begin position="594"/>
        <end position="608"/>
    </location>
</feature>
<accession>A0A5N5VXG5</accession>
<feature type="compositionally biased region" description="Basic and acidic residues" evidence="6">
    <location>
        <begin position="33"/>
        <end position="47"/>
    </location>
</feature>
<comment type="caution">
    <text evidence="8">The sequence shown here is derived from an EMBL/GenBank/DDBJ whole genome shotgun (WGS) entry which is preliminary data.</text>
</comment>
<feature type="domain" description="TraD/TraG TraM recognition site" evidence="7">
    <location>
        <begin position="509"/>
        <end position="627"/>
    </location>
</feature>
<gene>
    <name evidence="8" type="ORF">FRZ00_33415</name>
</gene>
<protein>
    <submittedName>
        <fullName evidence="8">Type IV secretion system protein VirD4</fullName>
    </submittedName>
</protein>
<evidence type="ECO:0000256" key="2">
    <source>
        <dbReference type="ARBA" id="ARBA00022475"/>
    </source>
</evidence>
<evidence type="ECO:0000256" key="6">
    <source>
        <dbReference type="SAM" id="MobiDB-lite"/>
    </source>
</evidence>
<feature type="compositionally biased region" description="Pro residues" evidence="6">
    <location>
        <begin position="753"/>
        <end position="770"/>
    </location>
</feature>
<evidence type="ECO:0000256" key="1">
    <source>
        <dbReference type="ARBA" id="ARBA00004651"/>
    </source>
</evidence>
<keyword evidence="3" id="KW-0812">Transmembrane</keyword>
<keyword evidence="4" id="KW-1133">Transmembrane helix</keyword>
<feature type="region of interest" description="Disordered" evidence="6">
    <location>
        <begin position="33"/>
        <end position="75"/>
    </location>
</feature>
<evidence type="ECO:0000259" key="7">
    <source>
        <dbReference type="Pfam" id="PF12696"/>
    </source>
</evidence>
<keyword evidence="2" id="KW-1003">Cell membrane</keyword>
<keyword evidence="5" id="KW-0472">Membrane</keyword>
<dbReference type="PANTHER" id="PTHR37937">
    <property type="entry name" value="CONJUGATIVE TRANSFER: DNA TRANSPORT"/>
    <property type="match status" value="1"/>
</dbReference>
<evidence type="ECO:0000313" key="8">
    <source>
        <dbReference type="EMBL" id="KAB7833546.1"/>
    </source>
</evidence>
<dbReference type="InterPro" id="IPR027417">
    <property type="entry name" value="P-loop_NTPase"/>
</dbReference>
<evidence type="ECO:0000256" key="5">
    <source>
        <dbReference type="ARBA" id="ARBA00023136"/>
    </source>
</evidence>
<dbReference type="PANTHER" id="PTHR37937:SF1">
    <property type="entry name" value="CONJUGATIVE TRANSFER: DNA TRANSPORT"/>
    <property type="match status" value="1"/>
</dbReference>
<dbReference type="AlphaFoldDB" id="A0A5N5VXG5"/>
<dbReference type="InterPro" id="IPR051539">
    <property type="entry name" value="T4SS-coupling_protein"/>
</dbReference>
<dbReference type="InterPro" id="IPR032689">
    <property type="entry name" value="TraG-D_C"/>
</dbReference>
<dbReference type="Gene3D" id="3.40.50.300">
    <property type="entry name" value="P-loop containing nucleotide triphosphate hydrolases"/>
    <property type="match status" value="1"/>
</dbReference>
<proteinExistence type="predicted"/>
<reference evidence="8 9" key="1">
    <citation type="journal article" date="2019" name="Microb. Cell Fact.">
        <title>Exploring novel herbicidin analogues by transcriptional regulator overexpression and MS/MS molecular networking.</title>
        <authorList>
            <person name="Shi Y."/>
            <person name="Gu R."/>
            <person name="Li Y."/>
            <person name="Wang X."/>
            <person name="Ren W."/>
            <person name="Li X."/>
            <person name="Wang L."/>
            <person name="Xie Y."/>
            <person name="Hong B."/>
        </authorList>
    </citation>
    <scope>NUCLEOTIDE SEQUENCE [LARGE SCALE GENOMIC DNA]</scope>
    <source>
        <strain evidence="8 9">US-43</strain>
    </source>
</reference>